<evidence type="ECO:0000256" key="5">
    <source>
        <dbReference type="ARBA" id="ARBA00047899"/>
    </source>
</evidence>
<dbReference type="Pfam" id="PF14380">
    <property type="entry name" value="WAK_assoc"/>
    <property type="match status" value="1"/>
</dbReference>
<evidence type="ECO:0000313" key="11">
    <source>
        <dbReference type="Proteomes" id="UP001372338"/>
    </source>
</evidence>
<dbReference type="Proteomes" id="UP001372338">
    <property type="component" value="Unassembled WGS sequence"/>
</dbReference>
<keyword evidence="7" id="KW-0812">Transmembrane</keyword>
<evidence type="ECO:0000256" key="4">
    <source>
        <dbReference type="ARBA" id="ARBA00023180"/>
    </source>
</evidence>
<gene>
    <name evidence="10" type="ORF">RIF29_16391</name>
</gene>
<evidence type="ECO:0000256" key="7">
    <source>
        <dbReference type="SAM" id="Phobius"/>
    </source>
</evidence>
<dbReference type="GO" id="GO:0016020">
    <property type="term" value="C:membrane"/>
    <property type="evidence" value="ECO:0007669"/>
    <property type="project" value="UniProtKB-SubCell"/>
</dbReference>
<keyword evidence="7" id="KW-0472">Membrane</keyword>
<dbReference type="GO" id="GO:0004674">
    <property type="term" value="F:protein serine/threonine kinase activity"/>
    <property type="evidence" value="ECO:0007669"/>
    <property type="project" value="UniProtKB-EC"/>
</dbReference>
<comment type="catalytic activity">
    <reaction evidence="6">
        <text>L-seryl-[protein] + ATP = O-phospho-L-seryl-[protein] + ADP + H(+)</text>
        <dbReference type="Rhea" id="RHEA:17989"/>
        <dbReference type="Rhea" id="RHEA-COMP:9863"/>
        <dbReference type="Rhea" id="RHEA-COMP:11604"/>
        <dbReference type="ChEBI" id="CHEBI:15378"/>
        <dbReference type="ChEBI" id="CHEBI:29999"/>
        <dbReference type="ChEBI" id="CHEBI:30616"/>
        <dbReference type="ChEBI" id="CHEBI:83421"/>
        <dbReference type="ChEBI" id="CHEBI:456216"/>
        <dbReference type="EC" id="2.7.11.1"/>
    </reaction>
</comment>
<dbReference type="InterPro" id="IPR032872">
    <property type="entry name" value="WAK_assoc_C"/>
</dbReference>
<evidence type="ECO:0000256" key="6">
    <source>
        <dbReference type="ARBA" id="ARBA00048679"/>
    </source>
</evidence>
<comment type="subcellular location">
    <subcellularLocation>
        <location evidence="1">Membrane</location>
        <topology evidence="1">Single-pass membrane protein</topology>
    </subcellularLocation>
</comment>
<feature type="domain" description="Wall-associated receptor kinase C-terminal" evidence="9">
    <location>
        <begin position="207"/>
        <end position="257"/>
    </location>
</feature>
<comment type="catalytic activity">
    <reaction evidence="5">
        <text>L-threonyl-[protein] + ATP = O-phospho-L-threonyl-[protein] + ADP + H(+)</text>
        <dbReference type="Rhea" id="RHEA:46608"/>
        <dbReference type="Rhea" id="RHEA-COMP:11060"/>
        <dbReference type="Rhea" id="RHEA-COMP:11605"/>
        <dbReference type="ChEBI" id="CHEBI:15378"/>
        <dbReference type="ChEBI" id="CHEBI:30013"/>
        <dbReference type="ChEBI" id="CHEBI:30616"/>
        <dbReference type="ChEBI" id="CHEBI:61977"/>
        <dbReference type="ChEBI" id="CHEBI:456216"/>
        <dbReference type="EC" id="2.7.11.1"/>
    </reaction>
</comment>
<dbReference type="PANTHER" id="PTHR33138">
    <property type="entry name" value="OS01G0690200 PROTEIN"/>
    <property type="match status" value="1"/>
</dbReference>
<dbReference type="Pfam" id="PF13947">
    <property type="entry name" value="GUB_WAK_bind"/>
    <property type="match status" value="1"/>
</dbReference>
<protein>
    <recommendedName>
        <fullName evidence="2">non-specific serine/threonine protein kinase</fullName>
        <ecNumber evidence="2">2.7.11.1</ecNumber>
    </recommendedName>
</protein>
<keyword evidence="11" id="KW-1185">Reference proteome</keyword>
<evidence type="ECO:0000256" key="2">
    <source>
        <dbReference type="ARBA" id="ARBA00012513"/>
    </source>
</evidence>
<keyword evidence="7" id="KW-1133">Transmembrane helix</keyword>
<dbReference type="EC" id="2.7.11.1" evidence="2"/>
<dbReference type="EMBL" id="JAYWIO010000003">
    <property type="protein sequence ID" value="KAK7275280.1"/>
    <property type="molecule type" value="Genomic_DNA"/>
</dbReference>
<keyword evidence="4" id="KW-0325">Glycoprotein</keyword>
<accession>A0AAN9FL05</accession>
<dbReference type="GO" id="GO:0030247">
    <property type="term" value="F:polysaccharide binding"/>
    <property type="evidence" value="ECO:0007669"/>
    <property type="project" value="InterPro"/>
</dbReference>
<organism evidence="10 11">
    <name type="scientific">Crotalaria pallida</name>
    <name type="common">Smooth rattlebox</name>
    <name type="synonym">Crotalaria striata</name>
    <dbReference type="NCBI Taxonomy" id="3830"/>
    <lineage>
        <taxon>Eukaryota</taxon>
        <taxon>Viridiplantae</taxon>
        <taxon>Streptophyta</taxon>
        <taxon>Embryophyta</taxon>
        <taxon>Tracheophyta</taxon>
        <taxon>Spermatophyta</taxon>
        <taxon>Magnoliopsida</taxon>
        <taxon>eudicotyledons</taxon>
        <taxon>Gunneridae</taxon>
        <taxon>Pentapetalae</taxon>
        <taxon>rosids</taxon>
        <taxon>fabids</taxon>
        <taxon>Fabales</taxon>
        <taxon>Fabaceae</taxon>
        <taxon>Papilionoideae</taxon>
        <taxon>50 kb inversion clade</taxon>
        <taxon>genistoids sensu lato</taxon>
        <taxon>core genistoids</taxon>
        <taxon>Crotalarieae</taxon>
        <taxon>Crotalaria</taxon>
    </lineage>
</organism>
<reference evidence="10 11" key="1">
    <citation type="submission" date="2024-01" db="EMBL/GenBank/DDBJ databases">
        <title>The genomes of 5 underutilized Papilionoideae crops provide insights into root nodulation and disease resistanc.</title>
        <authorList>
            <person name="Yuan L."/>
        </authorList>
    </citation>
    <scope>NUCLEOTIDE SEQUENCE [LARGE SCALE GENOMIC DNA]</scope>
    <source>
        <strain evidence="10">ZHUSHIDOU_FW_LH</strain>
        <tissue evidence="10">Leaf</tissue>
    </source>
</reference>
<dbReference type="InterPro" id="IPR025287">
    <property type="entry name" value="WAK_GUB"/>
</dbReference>
<proteinExistence type="predicted"/>
<name>A0AAN9FL05_CROPI</name>
<feature type="domain" description="Wall-associated receptor kinase galacturonan-binding" evidence="8">
    <location>
        <begin position="45"/>
        <end position="112"/>
    </location>
</feature>
<evidence type="ECO:0000313" key="10">
    <source>
        <dbReference type="EMBL" id="KAK7275280.1"/>
    </source>
</evidence>
<dbReference type="PANTHER" id="PTHR33138:SF27">
    <property type="entry name" value="WALL-ASSOCIATED RECEPTOR KINASE C-TERMINAL DOMAIN-CONTAINING PROTEIN"/>
    <property type="match status" value="1"/>
</dbReference>
<feature type="transmembrane region" description="Helical" evidence="7">
    <location>
        <begin position="7"/>
        <end position="29"/>
    </location>
</feature>
<dbReference type="AlphaFoldDB" id="A0AAN9FL05"/>
<evidence type="ECO:0000256" key="3">
    <source>
        <dbReference type="ARBA" id="ARBA00022729"/>
    </source>
</evidence>
<evidence type="ECO:0000259" key="9">
    <source>
        <dbReference type="Pfam" id="PF14380"/>
    </source>
</evidence>
<evidence type="ECO:0000256" key="1">
    <source>
        <dbReference type="ARBA" id="ARBA00004167"/>
    </source>
</evidence>
<keyword evidence="3" id="KW-0732">Signal</keyword>
<evidence type="ECO:0000259" key="8">
    <source>
        <dbReference type="Pfam" id="PF13947"/>
    </source>
</evidence>
<sequence length="265" mass="29563">MNQRAIFNLFYSPLIIHSYIIVILFSFSLSSTTTLCTIDPKFQACEPKTCGNGQNITYPFYIKGKQEPFCGYPGFVLTCDLNNGFPIITSTLSSQQYIVDEIFYDNQSVRVSIPTFSKPKTNQCIPRRIINFSQYSRRFIVAPNQKQVLLFYGCDATTLPEGLKENIVGCDDGNKTGSVVALYKEDMNLSLIMPKYCKGDVVNISVVDEKGGVKEALKRGYVLNWVATKCGDCMNSGGRCGFDLEPDVYAFRCYCPQGDRAANCG</sequence>
<comment type="caution">
    <text evidence="10">The sequence shown here is derived from an EMBL/GenBank/DDBJ whole genome shotgun (WGS) entry which is preliminary data.</text>
</comment>